<evidence type="ECO:0000313" key="3">
    <source>
        <dbReference type="Proteomes" id="UP000519897"/>
    </source>
</evidence>
<name>A0A7W6LMN5_9HYPH</name>
<sequence length="295" mass="33263">MKIDPNGARFRYYVSEGKPGSLMTEMDKATTNAEATKVLKKIRKQFDDCDKEVAWQPHLGRFLAAGDVVCCAIVERCSFQSEADPLRSIRDRMNFMPPAAIDELCAGAIGLARNWMDDLIRQEQSRAILAVDFRRKFSAFVRRHNFSNALNPAIEPPDDRAIDAAIRGEPLFVRQLKAVEAPQDMLVIAVSDYMRTTADKVKWADDGTIYGDSFVELDDQLVRKHSLVSLEIDDTNPQLDVPARGRSIYWACSKVTLPLEGQSLPGYFISGAFNCLAQGRRIGWHRDYETLFPPE</sequence>
<evidence type="ECO:0000313" key="2">
    <source>
        <dbReference type="EMBL" id="MBB4145901.1"/>
    </source>
</evidence>
<dbReference type="Proteomes" id="UP000519897">
    <property type="component" value="Unassembled WGS sequence"/>
</dbReference>
<proteinExistence type="predicted"/>
<dbReference type="AlphaFoldDB" id="A0A7W6LMN5"/>
<keyword evidence="3" id="KW-1185">Reference proteome</keyword>
<dbReference type="InterPro" id="IPR046913">
    <property type="entry name" value="ABC-3C_CTD7"/>
</dbReference>
<reference evidence="2 3" key="1">
    <citation type="submission" date="2020-08" db="EMBL/GenBank/DDBJ databases">
        <title>Genomic Encyclopedia of Type Strains, Phase IV (KMG-IV): sequencing the most valuable type-strain genomes for metagenomic binning, comparative biology and taxonomic classification.</title>
        <authorList>
            <person name="Goeker M."/>
        </authorList>
    </citation>
    <scope>NUCLEOTIDE SEQUENCE [LARGE SCALE GENOMIC DNA]</scope>
    <source>
        <strain evidence="2 3">DSM 29514</strain>
    </source>
</reference>
<protein>
    <recommendedName>
        <fullName evidence="1">ABC-three component systems C-terminal domain-containing protein</fullName>
    </recommendedName>
</protein>
<evidence type="ECO:0000259" key="1">
    <source>
        <dbReference type="Pfam" id="PF20283"/>
    </source>
</evidence>
<feature type="domain" description="ABC-three component systems C-terminal" evidence="1">
    <location>
        <begin position="172"/>
        <end position="290"/>
    </location>
</feature>
<dbReference type="RefSeq" id="WP_183898057.1">
    <property type="nucleotide sequence ID" value="NZ_JACIEC010000013.1"/>
</dbReference>
<comment type="caution">
    <text evidence="2">The sequence shown here is derived from an EMBL/GenBank/DDBJ whole genome shotgun (WGS) entry which is preliminary data.</text>
</comment>
<accession>A0A7W6LMN5</accession>
<dbReference type="Pfam" id="PF20283">
    <property type="entry name" value="CTD7"/>
    <property type="match status" value="1"/>
</dbReference>
<dbReference type="EMBL" id="JACIEC010000013">
    <property type="protein sequence ID" value="MBB4145901.1"/>
    <property type="molecule type" value="Genomic_DNA"/>
</dbReference>
<organism evidence="2 3">
    <name type="scientific">Rhizobium rhizoryzae</name>
    <dbReference type="NCBI Taxonomy" id="451876"/>
    <lineage>
        <taxon>Bacteria</taxon>
        <taxon>Pseudomonadati</taxon>
        <taxon>Pseudomonadota</taxon>
        <taxon>Alphaproteobacteria</taxon>
        <taxon>Hyphomicrobiales</taxon>
        <taxon>Rhizobiaceae</taxon>
        <taxon>Rhizobium/Agrobacterium group</taxon>
        <taxon>Rhizobium</taxon>
    </lineage>
</organism>
<gene>
    <name evidence="2" type="ORF">GGQ72_004467</name>
</gene>